<protein>
    <submittedName>
        <fullName evidence="3">Sin3a_C domain-containing protein</fullName>
    </submittedName>
</protein>
<keyword evidence="2" id="KW-1185">Reference proteome</keyword>
<evidence type="ECO:0000313" key="1">
    <source>
        <dbReference type="EMBL" id="VDP27943.1"/>
    </source>
</evidence>
<name>A0A183J292_9BILA</name>
<dbReference type="EMBL" id="UZAM01013451">
    <property type="protein sequence ID" value="VDP27943.1"/>
    <property type="molecule type" value="Genomic_DNA"/>
</dbReference>
<dbReference type="WBParaSite" id="SBAD_0001034201-mRNA-1">
    <property type="protein sequence ID" value="SBAD_0001034201-mRNA-1"/>
    <property type="gene ID" value="SBAD_0001034201"/>
</dbReference>
<evidence type="ECO:0000313" key="2">
    <source>
        <dbReference type="Proteomes" id="UP000270296"/>
    </source>
</evidence>
<dbReference type="AlphaFoldDB" id="A0A183J292"/>
<reference evidence="3" key="1">
    <citation type="submission" date="2016-06" db="UniProtKB">
        <authorList>
            <consortium name="WormBaseParasite"/>
        </authorList>
    </citation>
    <scope>IDENTIFICATION</scope>
</reference>
<proteinExistence type="predicted"/>
<dbReference type="Proteomes" id="UP000270296">
    <property type="component" value="Unassembled WGS sequence"/>
</dbReference>
<sequence length="264" mass="30674">MGSRRRSSESTNADRLRASRTGRNNVFRSVSDRAIPLVHDCSILGPSSAKSVPVCRKEQSSSPFNGHSLNASGDQRCYSENAISAAIDCPVGTTMWKFVNRLFKGSIYRFQYVTLEIELDRLRRTEYRYRRKENDYENPKSNRKVHCTRSDIEIRLKEGDSTTNMDRYFSKYRCELMNSGYEQKSLDQLCWELFKELHELELQRNKNLKEIVHDKFSISFRELSAKHGTQIGNKFYLSAGLSGYHVYSTLVREPAIRQRLVICK</sequence>
<evidence type="ECO:0000313" key="3">
    <source>
        <dbReference type="WBParaSite" id="SBAD_0001034201-mRNA-1"/>
    </source>
</evidence>
<reference evidence="1 2" key="2">
    <citation type="submission" date="2018-11" db="EMBL/GenBank/DDBJ databases">
        <authorList>
            <consortium name="Pathogen Informatics"/>
        </authorList>
    </citation>
    <scope>NUCLEOTIDE SEQUENCE [LARGE SCALE GENOMIC DNA]</scope>
</reference>
<gene>
    <name evidence="1" type="ORF">SBAD_LOCUS9990</name>
</gene>
<accession>A0A183J292</accession>
<organism evidence="3">
    <name type="scientific">Soboliphyme baturini</name>
    <dbReference type="NCBI Taxonomy" id="241478"/>
    <lineage>
        <taxon>Eukaryota</taxon>
        <taxon>Metazoa</taxon>
        <taxon>Ecdysozoa</taxon>
        <taxon>Nematoda</taxon>
        <taxon>Enoplea</taxon>
        <taxon>Dorylaimia</taxon>
        <taxon>Dioctophymatida</taxon>
        <taxon>Dioctophymatoidea</taxon>
        <taxon>Soboliphymatidae</taxon>
        <taxon>Soboliphyme</taxon>
    </lineage>
</organism>